<organism evidence="2 3">
    <name type="scientific">Aeromonas schubertii</name>
    <dbReference type="NCBI Taxonomy" id="652"/>
    <lineage>
        <taxon>Bacteria</taxon>
        <taxon>Pseudomonadati</taxon>
        <taxon>Pseudomonadota</taxon>
        <taxon>Gammaproteobacteria</taxon>
        <taxon>Aeromonadales</taxon>
        <taxon>Aeromonadaceae</taxon>
        <taxon>Aeromonas</taxon>
    </lineage>
</organism>
<sequence>MNPGKKLNLSLYLNPAHSAADQRAAGALQQWYLGLRQSGSERDDVSMTMRTFHRSVYLAGLQLHLLSPRLCQHVAESIGREPLTLAELTAELLRCELLPRVPGMEAEQPEASFSPRQLEQIQLLLSHTRASGETEREVAGEAQEARLESLLEAQQAEFARLHGELERLRALAEQQALQLQQLRLSGRAVATPVESSRGSTTEELSLAEMAPPTEKMQKVRQKGIF</sequence>
<evidence type="ECO:0000313" key="2">
    <source>
        <dbReference type="EMBL" id="ALP43203.1"/>
    </source>
</evidence>
<name>A0A0S2SN99_9GAMM</name>
<dbReference type="Proteomes" id="UP000058114">
    <property type="component" value="Chromosome"/>
</dbReference>
<gene>
    <name evidence="2" type="ORF">WL1483_3784</name>
</gene>
<dbReference type="KEGG" id="asr:WL1483_3784"/>
<protein>
    <submittedName>
        <fullName evidence="2">Uncharacterized protein</fullName>
    </submittedName>
</protein>
<reference evidence="2 3" key="2">
    <citation type="journal article" date="2016" name="Genome Announc.">
        <title>Complete Genome Sequence of the Highly Virulent Aeromonas schubertii Strain WL1483, Isolated from Diseased Snakehead Fish (Channa argus) in China.</title>
        <authorList>
            <person name="Liu L."/>
            <person name="Li N."/>
            <person name="Zhang D."/>
            <person name="Fu X."/>
            <person name="Shi C."/>
            <person name="Lin Q."/>
            <person name="Hao G."/>
        </authorList>
    </citation>
    <scope>NUCLEOTIDE SEQUENCE [LARGE SCALE GENOMIC DNA]</scope>
    <source>
        <strain evidence="2 3">WL1483</strain>
    </source>
</reference>
<dbReference type="EMBL" id="CP013067">
    <property type="protein sequence ID" value="ALP43203.1"/>
    <property type="molecule type" value="Genomic_DNA"/>
</dbReference>
<proteinExistence type="predicted"/>
<evidence type="ECO:0000313" key="3">
    <source>
        <dbReference type="Proteomes" id="UP000058114"/>
    </source>
</evidence>
<dbReference type="RefSeq" id="WP_060583685.1">
    <property type="nucleotide sequence ID" value="NZ_CP013067.1"/>
</dbReference>
<feature type="coiled-coil region" evidence="1">
    <location>
        <begin position="151"/>
        <end position="185"/>
    </location>
</feature>
<dbReference type="PATRIC" id="fig|652.5.peg.355"/>
<evidence type="ECO:0000256" key="1">
    <source>
        <dbReference type="SAM" id="Coils"/>
    </source>
</evidence>
<reference evidence="3" key="1">
    <citation type="submission" date="2015-10" db="EMBL/GenBank/DDBJ databases">
        <title>Complete Genome Sequence of Aeromonas schubertii strain WL1483.</title>
        <authorList>
            <person name="Liu L."/>
        </authorList>
    </citation>
    <scope>NUCLEOTIDE SEQUENCE [LARGE SCALE GENOMIC DNA]</scope>
    <source>
        <strain evidence="3">WL1483</strain>
    </source>
</reference>
<dbReference type="AlphaFoldDB" id="A0A0S2SN99"/>
<keyword evidence="1" id="KW-0175">Coiled coil</keyword>
<accession>A0A0S2SN99</accession>